<dbReference type="SUPFAM" id="SSF64288">
    <property type="entry name" value="Chorismate lyase-like"/>
    <property type="match status" value="1"/>
</dbReference>
<evidence type="ECO:0000256" key="3">
    <source>
        <dbReference type="ARBA" id="ARBA00023163"/>
    </source>
</evidence>
<dbReference type="SMART" id="SM00866">
    <property type="entry name" value="UTRA"/>
    <property type="match status" value="1"/>
</dbReference>
<feature type="domain" description="HTH gntR-type" evidence="4">
    <location>
        <begin position="14"/>
        <end position="82"/>
    </location>
</feature>
<dbReference type="Gene3D" id="3.40.1410.10">
    <property type="entry name" value="Chorismate lyase-like"/>
    <property type="match status" value="1"/>
</dbReference>
<name>A0ABT6CM02_9SPHN</name>
<keyword evidence="2" id="KW-0238">DNA-binding</keyword>
<dbReference type="PANTHER" id="PTHR44846:SF17">
    <property type="entry name" value="GNTR-FAMILY TRANSCRIPTIONAL REGULATOR"/>
    <property type="match status" value="1"/>
</dbReference>
<evidence type="ECO:0000313" key="6">
    <source>
        <dbReference type="Proteomes" id="UP001222770"/>
    </source>
</evidence>
<dbReference type="PANTHER" id="PTHR44846">
    <property type="entry name" value="MANNOSYL-D-GLYCERATE TRANSPORT/METABOLISM SYSTEM REPRESSOR MNGR-RELATED"/>
    <property type="match status" value="1"/>
</dbReference>
<proteinExistence type="predicted"/>
<dbReference type="InterPro" id="IPR036390">
    <property type="entry name" value="WH_DNA-bd_sf"/>
</dbReference>
<reference evidence="5 6" key="1">
    <citation type="submission" date="2023-03" db="EMBL/GenBank/DDBJ databases">
        <title>Novosphingobium cyanobacteriorum sp. nov., isolated from a eutrophic reservoir during the Microcystis bloom period.</title>
        <authorList>
            <person name="Kang M."/>
            <person name="Le V."/>
            <person name="Ko S.-R."/>
            <person name="Lee S.-A."/>
            <person name="Ahn C.-Y."/>
        </authorList>
    </citation>
    <scope>NUCLEOTIDE SEQUENCE [LARGE SCALE GENOMIC DNA]</scope>
    <source>
        <strain evidence="5 6">HBC54</strain>
    </source>
</reference>
<dbReference type="PRINTS" id="PR00035">
    <property type="entry name" value="HTHGNTR"/>
</dbReference>
<sequence length="253" mass="27849">MTQLSAMKLAVGPIPLYHQLEQDLKARISSGEFASGTMLPTEEQIGTAYGVSRITVRRALEALDAQGLIQRRRGVGSFVAERSSGFHAVQLSGSLDAFLMSAYELEPTLISLEERVAPDEVLADFGLPPGESLLRLELISQTKEGPTAHSEFFFTPAMKGKLTADDIIGSEPIVRIVERKLGVRVGRATQVIEPYQVTGTTVKYLDLAEGTPVLGTQRKYYTTAGELIEVARQRYHPARYRYEVDLKASLYSV</sequence>
<organism evidence="5 6">
    <name type="scientific">Novosphingobium cyanobacteriorum</name>
    <dbReference type="NCBI Taxonomy" id="3024215"/>
    <lineage>
        <taxon>Bacteria</taxon>
        <taxon>Pseudomonadati</taxon>
        <taxon>Pseudomonadota</taxon>
        <taxon>Alphaproteobacteria</taxon>
        <taxon>Sphingomonadales</taxon>
        <taxon>Sphingomonadaceae</taxon>
        <taxon>Novosphingobium</taxon>
    </lineage>
</organism>
<dbReference type="InterPro" id="IPR036388">
    <property type="entry name" value="WH-like_DNA-bd_sf"/>
</dbReference>
<dbReference type="Proteomes" id="UP001222770">
    <property type="component" value="Unassembled WGS sequence"/>
</dbReference>
<dbReference type="InterPro" id="IPR050679">
    <property type="entry name" value="Bact_HTH_transcr_reg"/>
</dbReference>
<dbReference type="SMART" id="SM00345">
    <property type="entry name" value="HTH_GNTR"/>
    <property type="match status" value="1"/>
</dbReference>
<comment type="caution">
    <text evidence="5">The sequence shown here is derived from an EMBL/GenBank/DDBJ whole genome shotgun (WGS) entry which is preliminary data.</text>
</comment>
<dbReference type="InterPro" id="IPR011663">
    <property type="entry name" value="UTRA"/>
</dbReference>
<dbReference type="InterPro" id="IPR000524">
    <property type="entry name" value="Tscrpt_reg_HTH_GntR"/>
</dbReference>
<evidence type="ECO:0000313" key="5">
    <source>
        <dbReference type="EMBL" id="MDF8334944.1"/>
    </source>
</evidence>
<dbReference type="Pfam" id="PF00392">
    <property type="entry name" value="GntR"/>
    <property type="match status" value="1"/>
</dbReference>
<protein>
    <submittedName>
        <fullName evidence="5">GntR family transcriptional regulator</fullName>
    </submittedName>
</protein>
<dbReference type="Pfam" id="PF07702">
    <property type="entry name" value="UTRA"/>
    <property type="match status" value="1"/>
</dbReference>
<evidence type="ECO:0000256" key="1">
    <source>
        <dbReference type="ARBA" id="ARBA00023015"/>
    </source>
</evidence>
<dbReference type="Gene3D" id="1.10.10.10">
    <property type="entry name" value="Winged helix-like DNA-binding domain superfamily/Winged helix DNA-binding domain"/>
    <property type="match status" value="1"/>
</dbReference>
<evidence type="ECO:0000259" key="4">
    <source>
        <dbReference type="PROSITE" id="PS50949"/>
    </source>
</evidence>
<keyword evidence="6" id="KW-1185">Reference proteome</keyword>
<accession>A0ABT6CM02</accession>
<dbReference type="SUPFAM" id="SSF46785">
    <property type="entry name" value="Winged helix' DNA-binding domain"/>
    <property type="match status" value="1"/>
</dbReference>
<keyword evidence="1" id="KW-0805">Transcription regulation</keyword>
<dbReference type="RefSeq" id="WP_277279715.1">
    <property type="nucleotide sequence ID" value="NZ_JAROCY010000018.1"/>
</dbReference>
<dbReference type="EMBL" id="JAROCY010000018">
    <property type="protein sequence ID" value="MDF8334944.1"/>
    <property type="molecule type" value="Genomic_DNA"/>
</dbReference>
<dbReference type="InterPro" id="IPR028978">
    <property type="entry name" value="Chorismate_lyase_/UTRA_dom_sf"/>
</dbReference>
<dbReference type="PROSITE" id="PS50949">
    <property type="entry name" value="HTH_GNTR"/>
    <property type="match status" value="1"/>
</dbReference>
<evidence type="ECO:0000256" key="2">
    <source>
        <dbReference type="ARBA" id="ARBA00023125"/>
    </source>
</evidence>
<dbReference type="CDD" id="cd07377">
    <property type="entry name" value="WHTH_GntR"/>
    <property type="match status" value="1"/>
</dbReference>
<gene>
    <name evidence="5" type="ORF">POM99_17180</name>
</gene>
<keyword evidence="3" id="KW-0804">Transcription</keyword>